<dbReference type="InterPro" id="IPR056120">
    <property type="entry name" value="DUF7703"/>
</dbReference>
<comment type="caution">
    <text evidence="4">The sequence shown here is derived from an EMBL/GenBank/DDBJ whole genome shotgun (WGS) entry which is preliminary data.</text>
</comment>
<dbReference type="PANTHER" id="PTHR37013">
    <property type="entry name" value="INTEGRAL MEMBRANE PROTEIN (AFU_ORTHOLOGUE AFUA_1G05950)-RELATED"/>
    <property type="match status" value="1"/>
</dbReference>
<feature type="compositionally biased region" description="Polar residues" evidence="1">
    <location>
        <begin position="148"/>
        <end position="158"/>
    </location>
</feature>
<feature type="transmembrane region" description="Helical" evidence="2">
    <location>
        <begin position="33"/>
        <end position="54"/>
    </location>
</feature>
<protein>
    <recommendedName>
        <fullName evidence="3">DUF7703 domain-containing protein</fullName>
    </recommendedName>
</protein>
<evidence type="ECO:0000259" key="3">
    <source>
        <dbReference type="Pfam" id="PF24802"/>
    </source>
</evidence>
<organism evidence="4 5">
    <name type="scientific">Exophiala aquamarina CBS 119918</name>
    <dbReference type="NCBI Taxonomy" id="1182545"/>
    <lineage>
        <taxon>Eukaryota</taxon>
        <taxon>Fungi</taxon>
        <taxon>Dikarya</taxon>
        <taxon>Ascomycota</taxon>
        <taxon>Pezizomycotina</taxon>
        <taxon>Eurotiomycetes</taxon>
        <taxon>Chaetothyriomycetidae</taxon>
        <taxon>Chaetothyriales</taxon>
        <taxon>Herpotrichiellaceae</taxon>
        <taxon>Exophiala</taxon>
    </lineage>
</organism>
<dbReference type="Pfam" id="PF24802">
    <property type="entry name" value="DUF7703"/>
    <property type="match status" value="1"/>
</dbReference>
<evidence type="ECO:0000256" key="2">
    <source>
        <dbReference type="SAM" id="Phobius"/>
    </source>
</evidence>
<dbReference type="VEuPathDB" id="FungiDB:A1O9_03580"/>
<dbReference type="AlphaFoldDB" id="A0A072PRP7"/>
<dbReference type="HOGENOM" id="CLU_1396328_0_0_1"/>
<evidence type="ECO:0000313" key="5">
    <source>
        <dbReference type="Proteomes" id="UP000027920"/>
    </source>
</evidence>
<keyword evidence="2" id="KW-0812">Transmembrane</keyword>
<dbReference type="Proteomes" id="UP000027920">
    <property type="component" value="Unassembled WGS sequence"/>
</dbReference>
<dbReference type="PANTHER" id="PTHR37013:SF3">
    <property type="entry name" value="INTEGRAL MEMBRANE PROTEIN (AFU_ORTHOLOGUE AFUA_1G05950)"/>
    <property type="match status" value="1"/>
</dbReference>
<keyword evidence="5" id="KW-1185">Reference proteome</keyword>
<dbReference type="RefSeq" id="XP_013264598.1">
    <property type="nucleotide sequence ID" value="XM_013409144.1"/>
</dbReference>
<gene>
    <name evidence="4" type="ORF">A1O9_03580</name>
</gene>
<name>A0A072PRP7_9EURO</name>
<dbReference type="GeneID" id="25278514"/>
<dbReference type="EMBL" id="AMGV01000002">
    <property type="protein sequence ID" value="KEF62008.1"/>
    <property type="molecule type" value="Genomic_DNA"/>
</dbReference>
<keyword evidence="2" id="KW-0472">Membrane</keyword>
<feature type="region of interest" description="Disordered" evidence="1">
    <location>
        <begin position="148"/>
        <end position="171"/>
    </location>
</feature>
<proteinExistence type="predicted"/>
<evidence type="ECO:0000313" key="4">
    <source>
        <dbReference type="EMBL" id="KEF62008.1"/>
    </source>
</evidence>
<dbReference type="OrthoDB" id="405906at2759"/>
<reference evidence="4 5" key="1">
    <citation type="submission" date="2013-03" db="EMBL/GenBank/DDBJ databases">
        <title>The Genome Sequence of Exophiala aquamarina CBS 119918.</title>
        <authorList>
            <consortium name="The Broad Institute Genomics Platform"/>
            <person name="Cuomo C."/>
            <person name="de Hoog S."/>
            <person name="Gorbushina A."/>
            <person name="Walker B."/>
            <person name="Young S.K."/>
            <person name="Zeng Q."/>
            <person name="Gargeya S."/>
            <person name="Fitzgerald M."/>
            <person name="Haas B."/>
            <person name="Abouelleil A."/>
            <person name="Allen A.W."/>
            <person name="Alvarado L."/>
            <person name="Arachchi H.M."/>
            <person name="Berlin A.M."/>
            <person name="Chapman S.B."/>
            <person name="Gainer-Dewar J."/>
            <person name="Goldberg J."/>
            <person name="Griggs A."/>
            <person name="Gujja S."/>
            <person name="Hansen M."/>
            <person name="Howarth C."/>
            <person name="Imamovic A."/>
            <person name="Ireland A."/>
            <person name="Larimer J."/>
            <person name="McCowan C."/>
            <person name="Murphy C."/>
            <person name="Pearson M."/>
            <person name="Poon T.W."/>
            <person name="Priest M."/>
            <person name="Roberts A."/>
            <person name="Saif S."/>
            <person name="Shea T."/>
            <person name="Sisk P."/>
            <person name="Sykes S."/>
            <person name="Wortman J."/>
            <person name="Nusbaum C."/>
            <person name="Birren B."/>
        </authorList>
    </citation>
    <scope>NUCLEOTIDE SEQUENCE [LARGE SCALE GENOMIC DNA]</scope>
    <source>
        <strain evidence="4 5">CBS 119918</strain>
    </source>
</reference>
<keyword evidence="2" id="KW-1133">Transmembrane helix</keyword>
<evidence type="ECO:0000256" key="1">
    <source>
        <dbReference type="SAM" id="MobiDB-lite"/>
    </source>
</evidence>
<feature type="domain" description="DUF7703" evidence="3">
    <location>
        <begin position="3"/>
        <end position="89"/>
    </location>
</feature>
<sequence length="195" mass="21863">MGFTLQELIISGLYVWKTIGLLRVISKENTRSMIWQLLAINILIIAMDTALVILQYKHLQLYKEVIKGFFYSVKLKLELSILSKLVDLVNAPSADRSMNLEIIDSNVVPRQAHAEMRHELSALEYIRSSATTDEIGVSHIEDAAATNAKYSSSMSGSPDETDELTHPTSCDSRNRGRIASLYSEISYANIIRSLK</sequence>
<accession>A0A072PRP7</accession>